<name>A0A914C7Q2_9BILA</name>
<proteinExistence type="predicted"/>
<evidence type="ECO:0000313" key="1">
    <source>
        <dbReference type="Proteomes" id="UP000887540"/>
    </source>
</evidence>
<dbReference type="Proteomes" id="UP000887540">
    <property type="component" value="Unplaced"/>
</dbReference>
<evidence type="ECO:0000313" key="2">
    <source>
        <dbReference type="WBParaSite" id="ACRNAN_Path_511.g1938.t1"/>
    </source>
</evidence>
<dbReference type="WBParaSite" id="ACRNAN_Path_511.g1938.t1">
    <property type="protein sequence ID" value="ACRNAN_Path_511.g1938.t1"/>
    <property type="gene ID" value="ACRNAN_Path_511.g1938"/>
</dbReference>
<protein>
    <submittedName>
        <fullName evidence="2">Uncharacterized protein</fullName>
    </submittedName>
</protein>
<keyword evidence="1" id="KW-1185">Reference proteome</keyword>
<organism evidence="1 2">
    <name type="scientific">Acrobeloides nanus</name>
    <dbReference type="NCBI Taxonomy" id="290746"/>
    <lineage>
        <taxon>Eukaryota</taxon>
        <taxon>Metazoa</taxon>
        <taxon>Ecdysozoa</taxon>
        <taxon>Nematoda</taxon>
        <taxon>Chromadorea</taxon>
        <taxon>Rhabditida</taxon>
        <taxon>Tylenchina</taxon>
        <taxon>Cephalobomorpha</taxon>
        <taxon>Cephaloboidea</taxon>
        <taxon>Cephalobidae</taxon>
        <taxon>Acrobeloides</taxon>
    </lineage>
</organism>
<sequence>MSHCEKNDVELSCLKTCEESDVQRQLLDLGRKVKILTCSNITAATKIYNCVLGTQLLPECVAKNCKNEIDALNVEVEKRAQQGERVLPGKQFCSLESCNRGCMKKILPLSCGEKSFSLYTSITDMANIVQLLSMFETKPSSENGILCIDRPIPESAEKGTENYENER</sequence>
<reference evidence="2" key="1">
    <citation type="submission" date="2022-11" db="UniProtKB">
        <authorList>
            <consortium name="WormBaseParasite"/>
        </authorList>
    </citation>
    <scope>IDENTIFICATION</scope>
</reference>
<accession>A0A914C7Q2</accession>
<dbReference type="AlphaFoldDB" id="A0A914C7Q2"/>